<accession>B7VJL4</accession>
<evidence type="ECO:0000313" key="3">
    <source>
        <dbReference type="EMBL" id="CAV19678.1"/>
    </source>
</evidence>
<dbReference type="HOGENOM" id="CLU_139226_1_0_6"/>
<gene>
    <name evidence="3" type="ordered locus">VS_2521</name>
</gene>
<dbReference type="Proteomes" id="UP000009100">
    <property type="component" value="Chromosome 1"/>
</dbReference>
<dbReference type="EMBL" id="FM954972">
    <property type="protein sequence ID" value="CAV19678.1"/>
    <property type="molecule type" value="Genomic_DNA"/>
</dbReference>
<dbReference type="NCBIfam" id="NF003579">
    <property type="entry name" value="PRK05248.2-4"/>
    <property type="match status" value="1"/>
</dbReference>
<name>B7VJL4_VIBA3</name>
<sequence>MRGAFMEFEFTRNTLMGEYYVKCSMGHEIVGRWLQEEIGKDKQKLDRVMALIEQSRQDLSNEVTLLGKEISLAINEDDVTIQENVLGHEQEMEEGSEFDFYNCESEASCGIDDFELLIERWIDFLGY</sequence>
<dbReference type="eggNOG" id="COG3112">
    <property type="taxonomic scope" value="Bacteria"/>
</dbReference>
<proteinExistence type="inferred from homology"/>
<dbReference type="AlphaFoldDB" id="B7VJL4"/>
<dbReference type="PIRSF" id="PIRSF006287">
    <property type="entry name" value="UCP006287"/>
    <property type="match status" value="1"/>
</dbReference>
<reference evidence="3 4" key="1">
    <citation type="submission" date="2009-02" db="EMBL/GenBank/DDBJ databases">
        <title>Vibrio splendidus str. LGP32 complete genome.</title>
        <authorList>
            <person name="Mazel D."/>
            <person name="Le Roux F."/>
        </authorList>
    </citation>
    <scope>NUCLEOTIDE SEQUENCE [LARGE SCALE GENOMIC DNA]</scope>
    <source>
        <strain evidence="3 4">LGP32</strain>
    </source>
</reference>
<comment type="similarity">
    <text evidence="1 2">Belongs to the UPF0231 family.</text>
</comment>
<dbReference type="HAMAP" id="MF_01053">
    <property type="entry name" value="UPF0231"/>
    <property type="match status" value="1"/>
</dbReference>
<dbReference type="STRING" id="575788.VS_2521"/>
<organism evidence="3 4">
    <name type="scientific">Vibrio atlanticus (strain LGP32)</name>
    <name type="common">Vibrio splendidus (strain Mel32)</name>
    <dbReference type="NCBI Taxonomy" id="575788"/>
    <lineage>
        <taxon>Bacteria</taxon>
        <taxon>Pseudomonadati</taxon>
        <taxon>Pseudomonadota</taxon>
        <taxon>Gammaproteobacteria</taxon>
        <taxon>Vibrionales</taxon>
        <taxon>Vibrionaceae</taxon>
        <taxon>Vibrio</taxon>
    </lineage>
</organism>
<dbReference type="InterPro" id="IPR008249">
    <property type="entry name" value="UPF0231"/>
</dbReference>
<dbReference type="Pfam" id="PF06062">
    <property type="entry name" value="UPF0231"/>
    <property type="match status" value="1"/>
</dbReference>
<dbReference type="KEGG" id="vsp:VS_2521"/>
<protein>
    <recommendedName>
        <fullName evidence="2">UPF0231 protein VS_2521</fullName>
    </recommendedName>
</protein>
<evidence type="ECO:0000256" key="1">
    <source>
        <dbReference type="ARBA" id="ARBA00005367"/>
    </source>
</evidence>
<evidence type="ECO:0000313" key="4">
    <source>
        <dbReference type="Proteomes" id="UP000009100"/>
    </source>
</evidence>
<evidence type="ECO:0000256" key="2">
    <source>
        <dbReference type="HAMAP-Rule" id="MF_01053"/>
    </source>
</evidence>